<reference evidence="1" key="1">
    <citation type="journal article" date="2014" name="Int. J. Syst. Evol. Microbiol.">
        <title>Complete genome sequence of Corynebacterium casei LMG S-19264T (=DSM 44701T), isolated from a smear-ripened cheese.</title>
        <authorList>
            <consortium name="US DOE Joint Genome Institute (JGI-PGF)"/>
            <person name="Walter F."/>
            <person name="Albersmeier A."/>
            <person name="Kalinowski J."/>
            <person name="Ruckert C."/>
        </authorList>
    </citation>
    <scope>NUCLEOTIDE SEQUENCE</scope>
    <source>
        <strain evidence="1">JCM 4633</strain>
    </source>
</reference>
<sequence length="225" mass="24447">MHPYDTPEGWDYLAVPGWPYDRFQGNPPIVDIGDNFKVPSHFTGIATEKRSGMTIALCFHAAPGRGMNLVAVMGADELTFPLELAVKTGSVLKWKYVAAMQLVDDEAAVDAAGGWKRSEEQQALTTAQRKERARELLAPLLDQMPGPPPAQGPGGRRNLTPEHLATVAEVYRTAHEQGQPPTKTVADHFDISHSTAAKWVGAARKQGLLGQVRKGSRGSNERDEG</sequence>
<accession>A0A918WED7</accession>
<evidence type="ECO:0000313" key="2">
    <source>
        <dbReference type="Proteomes" id="UP000646244"/>
    </source>
</evidence>
<reference evidence="1" key="2">
    <citation type="submission" date="2020-09" db="EMBL/GenBank/DDBJ databases">
        <authorList>
            <person name="Sun Q."/>
            <person name="Ohkuma M."/>
        </authorList>
    </citation>
    <scope>NUCLEOTIDE SEQUENCE</scope>
    <source>
        <strain evidence="1">JCM 4633</strain>
    </source>
</reference>
<comment type="caution">
    <text evidence="1">The sequence shown here is derived from an EMBL/GenBank/DDBJ whole genome shotgun (WGS) entry which is preliminary data.</text>
</comment>
<organism evidence="1 2">
    <name type="scientific">Streptomyces cinnamoneus</name>
    <name type="common">Streptoverticillium cinnamoneum</name>
    <dbReference type="NCBI Taxonomy" id="53446"/>
    <lineage>
        <taxon>Bacteria</taxon>
        <taxon>Bacillati</taxon>
        <taxon>Actinomycetota</taxon>
        <taxon>Actinomycetes</taxon>
        <taxon>Kitasatosporales</taxon>
        <taxon>Streptomycetaceae</taxon>
        <taxon>Streptomyces</taxon>
        <taxon>Streptomyces cinnamoneus group</taxon>
    </lineage>
</organism>
<dbReference type="AlphaFoldDB" id="A0A918WED7"/>
<protein>
    <submittedName>
        <fullName evidence="1">Uncharacterized protein</fullName>
    </submittedName>
</protein>
<name>A0A918WED7_STRCJ</name>
<evidence type="ECO:0000313" key="1">
    <source>
        <dbReference type="EMBL" id="GHC37867.1"/>
    </source>
</evidence>
<dbReference type="Proteomes" id="UP000646244">
    <property type="component" value="Unassembled WGS sequence"/>
</dbReference>
<gene>
    <name evidence="1" type="ORF">GCM10010507_09260</name>
</gene>
<proteinExistence type="predicted"/>
<dbReference type="EMBL" id="BMVB01000002">
    <property type="protein sequence ID" value="GHC37867.1"/>
    <property type="molecule type" value="Genomic_DNA"/>
</dbReference>